<sequence length="219" mass="25273">MNKEEWLSQFEEKFKRKPSPVEFFTAKKNNEFEVENINAETTPISEGIVNSIGEPEEKMNDEVEVKVETSENIIPDEDYVSPNNNSHSEEYVPPFNSEVREDNNFCAKCGTKNFKTSEYCVSCGSKINSNNLQKSFLSDISEKFFEVSSKAGKKTKELTQSIQTNTQLYKENKKREKLILTLGNAYYESRKNTKDDPFSELINEIKEIDILIQNMKNSE</sequence>
<dbReference type="KEGG" id="scp:HMPREF0833_10555"/>
<evidence type="ECO:0000313" key="2">
    <source>
        <dbReference type="Proteomes" id="UP000001502"/>
    </source>
</evidence>
<dbReference type="RefSeq" id="WP_013903617.1">
    <property type="nucleotide sequence ID" value="NC_015678.1"/>
</dbReference>
<dbReference type="GeneID" id="10835054"/>
<dbReference type="AlphaFoldDB" id="F8DJ07"/>
<name>F8DJ07_STREP</name>
<dbReference type="HOGENOM" id="CLU_1260856_0_0_9"/>
<proteinExistence type="predicted"/>
<gene>
    <name evidence="1" type="ordered locus">HMPREF0833_10555</name>
</gene>
<dbReference type="Proteomes" id="UP000001502">
    <property type="component" value="Chromosome"/>
</dbReference>
<organism evidence="1 2">
    <name type="scientific">Streptococcus parasanguinis (strain ATCC 15912 / DSM 6778 / CIP 104372 / LMG 14537)</name>
    <dbReference type="NCBI Taxonomy" id="760570"/>
    <lineage>
        <taxon>Bacteria</taxon>
        <taxon>Bacillati</taxon>
        <taxon>Bacillota</taxon>
        <taxon>Bacilli</taxon>
        <taxon>Lactobacillales</taxon>
        <taxon>Streptococcaceae</taxon>
        <taxon>Streptococcus</taxon>
    </lineage>
</organism>
<accession>F8DJ07</accession>
<evidence type="ECO:0000313" key="1">
    <source>
        <dbReference type="EMBL" id="AEH55586.1"/>
    </source>
</evidence>
<reference evidence="2" key="1">
    <citation type="submission" date="2011-06" db="EMBL/GenBank/DDBJ databases">
        <title>Complete sequence of Streptococcus parasanguinis strain ATCC 15912.</title>
        <authorList>
            <person name="Muzny D."/>
            <person name="Qin X."/>
            <person name="Buhay C."/>
            <person name="Dugan-Rocha S."/>
            <person name="Ding Y."/>
            <person name="Chen G."/>
            <person name="Hawes A."/>
            <person name="Holder M."/>
            <person name="Jhangiani S."/>
            <person name="Johnson A."/>
            <person name="Khan Z."/>
            <person name="Li Z."/>
            <person name="Liu W."/>
            <person name="Liu X."/>
            <person name="Perez L."/>
            <person name="Shen H."/>
            <person name="Wang Q."/>
            <person name="Watt J."/>
            <person name="Xi L."/>
            <person name="Xin Y."/>
            <person name="Zhou J."/>
            <person name="Deng J."/>
            <person name="Jiang H."/>
            <person name="Liu Y."/>
            <person name="Qu J."/>
            <person name="Song X.-Z."/>
            <person name="Zhang L."/>
            <person name="Villasana D."/>
            <person name="Johnson A."/>
            <person name="Liu J."/>
            <person name="Liyanage D."/>
            <person name="Lorensuhewa L."/>
            <person name="Robinson T."/>
            <person name="Song A."/>
            <person name="Song B.-B."/>
            <person name="Dinh H."/>
            <person name="Thornton R."/>
            <person name="Coyle M."/>
            <person name="Francisco L."/>
            <person name="Jackson L."/>
            <person name="Javaid M."/>
            <person name="Korchina V."/>
            <person name="Kovar C."/>
            <person name="Mata R."/>
            <person name="Mathew T."/>
            <person name="Ngo R."/>
            <person name="Nguyen L."/>
            <person name="Nguyen N."/>
            <person name="Okwuonu G."/>
            <person name="Ongeri F."/>
            <person name="Pham C."/>
            <person name="Simmons D."/>
            <person name="Wilczek-Boney K."/>
            <person name="Hale W."/>
            <person name="Jakkamsetti A."/>
            <person name="Pham P."/>
            <person name="Ruth R."/>
            <person name="San Lucas F."/>
            <person name="Warren J."/>
            <person name="Zhang J."/>
            <person name="Zhao Z."/>
            <person name="Zhou C."/>
            <person name="Zhu D."/>
            <person name="Lee S."/>
            <person name="Bess C."/>
            <person name="Blankenburg K."/>
            <person name="Forbes L."/>
            <person name="Fu Q."/>
            <person name="Gubbala S."/>
            <person name="Hirani K."/>
            <person name="Jayaseelan J.C."/>
            <person name="Lara F."/>
            <person name="Munidasa M."/>
            <person name="Palculict T."/>
            <person name="Patil S."/>
            <person name="Pu L.-L."/>
            <person name="Saada N."/>
            <person name="Tang L."/>
            <person name="Weissenberger G."/>
            <person name="Zhu Y."/>
            <person name="Hemphill L."/>
            <person name="Shang Y."/>
            <person name="Youmans B."/>
            <person name="Ayvaz T."/>
            <person name="Ross M."/>
            <person name="Santibanez J."/>
            <person name="Aqrawi P."/>
            <person name="Gross S."/>
            <person name="Joshi V."/>
            <person name="Fowler G."/>
            <person name="Nazareth L."/>
            <person name="Reid J."/>
            <person name="Worley K."/>
            <person name="Petrosino J."/>
            <person name="Highlander S."/>
            <person name="Gibbs R."/>
        </authorList>
    </citation>
    <scope>NUCLEOTIDE SEQUENCE [LARGE SCALE GENOMIC DNA]</scope>
    <source>
        <strain evidence="2">ATCC 15912 / DSM 6778 / CIP 104372 / LMG 14537</strain>
    </source>
</reference>
<dbReference type="EMBL" id="CP002843">
    <property type="protein sequence ID" value="AEH55586.1"/>
    <property type="molecule type" value="Genomic_DNA"/>
</dbReference>
<protein>
    <recommendedName>
        <fullName evidence="3">Zinc ribbon domain-containing protein</fullName>
    </recommendedName>
</protein>
<evidence type="ECO:0008006" key="3">
    <source>
        <dbReference type="Google" id="ProtNLM"/>
    </source>
</evidence>